<evidence type="ECO:0000256" key="2">
    <source>
        <dbReference type="ARBA" id="ARBA00022840"/>
    </source>
</evidence>
<dbReference type="PRINTS" id="PR01590">
    <property type="entry name" value="HTHFIS"/>
</dbReference>
<dbReference type="Gene3D" id="1.10.8.60">
    <property type="match status" value="1"/>
</dbReference>
<evidence type="ECO:0000256" key="4">
    <source>
        <dbReference type="ARBA" id="ARBA00023125"/>
    </source>
</evidence>
<keyword evidence="2" id="KW-0067">ATP-binding</keyword>
<dbReference type="Proteomes" id="UP000545493">
    <property type="component" value="Unassembled WGS sequence"/>
</dbReference>
<evidence type="ECO:0000256" key="1">
    <source>
        <dbReference type="ARBA" id="ARBA00022741"/>
    </source>
</evidence>
<dbReference type="SUPFAM" id="SSF52540">
    <property type="entry name" value="P-loop containing nucleoside triphosphate hydrolases"/>
    <property type="match status" value="1"/>
</dbReference>
<dbReference type="PANTHER" id="PTHR32071:SF122">
    <property type="entry name" value="SIGMA FACTOR"/>
    <property type="match status" value="1"/>
</dbReference>
<feature type="domain" description="Sigma-54 factor interaction" evidence="7">
    <location>
        <begin position="283"/>
        <end position="483"/>
    </location>
</feature>
<evidence type="ECO:0000259" key="7">
    <source>
        <dbReference type="PROSITE" id="PS50045"/>
    </source>
</evidence>
<evidence type="ECO:0000313" key="8">
    <source>
        <dbReference type="EMBL" id="NIJ09692.1"/>
    </source>
</evidence>
<keyword evidence="1" id="KW-0547">Nucleotide-binding</keyword>
<comment type="caution">
    <text evidence="8">The sequence shown here is derived from an EMBL/GenBank/DDBJ whole genome shotgun (WGS) entry which is preliminary data.</text>
</comment>
<dbReference type="Gene3D" id="3.30.450.40">
    <property type="match status" value="1"/>
</dbReference>
<keyword evidence="5" id="KW-0804">Transcription</keyword>
<dbReference type="PANTHER" id="PTHR32071">
    <property type="entry name" value="TRANSCRIPTIONAL REGULATORY PROTEIN"/>
    <property type="match status" value="1"/>
</dbReference>
<dbReference type="InterPro" id="IPR058031">
    <property type="entry name" value="AAA_lid_NorR"/>
</dbReference>
<dbReference type="EMBL" id="JAAOYM010000001">
    <property type="protein sequence ID" value="NIJ09692.1"/>
    <property type="molecule type" value="Genomic_DNA"/>
</dbReference>
<keyword evidence="4" id="KW-0238">DNA-binding</keyword>
<dbReference type="InterPro" id="IPR003018">
    <property type="entry name" value="GAF"/>
</dbReference>
<dbReference type="Gene3D" id="1.10.10.60">
    <property type="entry name" value="Homeodomain-like"/>
    <property type="match status" value="1"/>
</dbReference>
<dbReference type="Pfam" id="PF01590">
    <property type="entry name" value="GAF"/>
    <property type="match status" value="1"/>
</dbReference>
<dbReference type="AlphaFoldDB" id="A0A7X5UKH7"/>
<proteinExistence type="predicted"/>
<dbReference type="RefSeq" id="WP_198285912.1">
    <property type="nucleotide sequence ID" value="NZ_JAAOYM010000001.1"/>
</dbReference>
<sequence>MAPPYSPELDFDARLVRCAQPVLDQLSKQIADLPISVALTDERARLVSRRDSNCWIARMLDRVYFAQGFDYAEGVVGTNGVGTVLEFGESMHVVGAEHFVESLQAFACAGAPVRDPFTGRIEGVLDLSCMSEHSTPLMHSLVRSAARQIERNLLTDRDQAQQALFDAYSRVEMRSRQAVLAVGRRTVLGNSPLRDLLDARDQEVLQDHVRFVMPRHATVDDEVELPSGTCVRLRGARVELGGDIAGMVAVVSAQPDLPRPTPVMIENGRPRSTTVDTPRHGMLESRSPAWRAAAATVETAIRAGTPVLVLGEPGTGRCTLLAEVHRLVSGSGQVIALTADEVAASPSQICARLREPASGPTLYVLRDIDRLPAKSLGRLADALGPAPDGAPGRVSGTVAAMASEAIVEHASYQRLLAAFGASAIVPALRHRRSDLPGLVEALLTDLAPHRDTCMSRDSMRVLGGYDWPGNVRQLKRVLSAALARRPVGVIEAADLPAFCQSVPRSSLRPVDETERDAIVTALRETGGNRVAATKALGIARSTLYRKIRQYGITI</sequence>
<name>A0A7X5UKH7_9PSEU</name>
<evidence type="ECO:0000313" key="9">
    <source>
        <dbReference type="Proteomes" id="UP000545493"/>
    </source>
</evidence>
<gene>
    <name evidence="8" type="ORF">FHU38_000036</name>
</gene>
<accession>A0A7X5UKH7</accession>
<feature type="region of interest" description="Disordered" evidence="6">
    <location>
        <begin position="259"/>
        <end position="282"/>
    </location>
</feature>
<dbReference type="InterPro" id="IPR029016">
    <property type="entry name" value="GAF-like_dom_sf"/>
</dbReference>
<evidence type="ECO:0000256" key="3">
    <source>
        <dbReference type="ARBA" id="ARBA00023015"/>
    </source>
</evidence>
<dbReference type="SUPFAM" id="SSF46689">
    <property type="entry name" value="Homeodomain-like"/>
    <property type="match status" value="1"/>
</dbReference>
<keyword evidence="9" id="KW-1185">Reference proteome</keyword>
<dbReference type="PROSITE" id="PS50045">
    <property type="entry name" value="SIGMA54_INTERACT_4"/>
    <property type="match status" value="1"/>
</dbReference>
<dbReference type="InterPro" id="IPR009057">
    <property type="entry name" value="Homeodomain-like_sf"/>
</dbReference>
<dbReference type="GO" id="GO:0043565">
    <property type="term" value="F:sequence-specific DNA binding"/>
    <property type="evidence" value="ECO:0007669"/>
    <property type="project" value="InterPro"/>
</dbReference>
<reference evidence="8 9" key="1">
    <citation type="submission" date="2020-03" db="EMBL/GenBank/DDBJ databases">
        <title>Sequencing the genomes of 1000 actinobacteria strains.</title>
        <authorList>
            <person name="Klenk H.-P."/>
        </authorList>
    </citation>
    <scope>NUCLEOTIDE SEQUENCE [LARGE SCALE GENOMIC DNA]</scope>
    <source>
        <strain evidence="8 9">DSM 45685</strain>
    </source>
</reference>
<keyword evidence="3" id="KW-0805">Transcription regulation</keyword>
<protein>
    <submittedName>
        <fullName evidence="8">Transcriptional regulator of acetoin/glycerol metabolism</fullName>
    </submittedName>
</protein>
<evidence type="ECO:0000256" key="6">
    <source>
        <dbReference type="SAM" id="MobiDB-lite"/>
    </source>
</evidence>
<dbReference type="Gene3D" id="3.40.50.300">
    <property type="entry name" value="P-loop containing nucleotide triphosphate hydrolases"/>
    <property type="match status" value="1"/>
</dbReference>
<organism evidence="8 9">
    <name type="scientific">Saccharomonospora amisosensis</name>
    <dbReference type="NCBI Taxonomy" id="1128677"/>
    <lineage>
        <taxon>Bacteria</taxon>
        <taxon>Bacillati</taxon>
        <taxon>Actinomycetota</taxon>
        <taxon>Actinomycetes</taxon>
        <taxon>Pseudonocardiales</taxon>
        <taxon>Pseudonocardiaceae</taxon>
        <taxon>Saccharomonospora</taxon>
    </lineage>
</organism>
<dbReference type="GO" id="GO:0005524">
    <property type="term" value="F:ATP binding"/>
    <property type="evidence" value="ECO:0007669"/>
    <property type="project" value="UniProtKB-KW"/>
</dbReference>
<dbReference type="Pfam" id="PF02954">
    <property type="entry name" value="HTH_8"/>
    <property type="match status" value="1"/>
</dbReference>
<dbReference type="InterPro" id="IPR002078">
    <property type="entry name" value="Sigma_54_int"/>
</dbReference>
<dbReference type="InterPro" id="IPR027417">
    <property type="entry name" value="P-loop_NTPase"/>
</dbReference>
<dbReference type="InterPro" id="IPR002197">
    <property type="entry name" value="HTH_Fis"/>
</dbReference>
<evidence type="ECO:0000256" key="5">
    <source>
        <dbReference type="ARBA" id="ARBA00023163"/>
    </source>
</evidence>
<dbReference type="GO" id="GO:0006355">
    <property type="term" value="P:regulation of DNA-templated transcription"/>
    <property type="evidence" value="ECO:0007669"/>
    <property type="project" value="InterPro"/>
</dbReference>
<dbReference type="Pfam" id="PF25601">
    <property type="entry name" value="AAA_lid_14"/>
    <property type="match status" value="1"/>
</dbReference>